<organism evidence="4 5">
    <name type="scientific">Antrihabitans spumae</name>
    <dbReference type="NCBI Taxonomy" id="3373370"/>
    <lineage>
        <taxon>Bacteria</taxon>
        <taxon>Bacillati</taxon>
        <taxon>Actinomycetota</taxon>
        <taxon>Actinomycetes</taxon>
        <taxon>Mycobacteriales</taxon>
        <taxon>Nocardiaceae</taxon>
        <taxon>Antrihabitans</taxon>
    </lineage>
</organism>
<evidence type="ECO:0000256" key="2">
    <source>
        <dbReference type="SAM" id="Phobius"/>
    </source>
</evidence>
<dbReference type="Proteomes" id="UP001609175">
    <property type="component" value="Unassembled WGS sequence"/>
</dbReference>
<keyword evidence="2" id="KW-0472">Membrane</keyword>
<keyword evidence="2" id="KW-1133">Transmembrane helix</keyword>
<evidence type="ECO:0000313" key="5">
    <source>
        <dbReference type="Proteomes" id="UP001609175"/>
    </source>
</evidence>
<comment type="caution">
    <text evidence="4">The sequence shown here is derived from an EMBL/GenBank/DDBJ whole genome shotgun (WGS) entry which is preliminary data.</text>
</comment>
<dbReference type="Gene3D" id="3.30.70.2390">
    <property type="match status" value="1"/>
</dbReference>
<feature type="transmembrane region" description="Helical" evidence="2">
    <location>
        <begin position="12"/>
        <end position="33"/>
    </location>
</feature>
<evidence type="ECO:0000313" key="4">
    <source>
        <dbReference type="EMBL" id="MFH5208373.1"/>
    </source>
</evidence>
<name>A0ABW7JKU8_9NOCA</name>
<protein>
    <submittedName>
        <fullName evidence="4">LytR C-terminal domain-containing protein</fullName>
    </submittedName>
</protein>
<dbReference type="EMBL" id="JBIMSO010000039">
    <property type="protein sequence ID" value="MFH5208373.1"/>
    <property type="molecule type" value="Genomic_DNA"/>
</dbReference>
<proteinExistence type="predicted"/>
<keyword evidence="2" id="KW-0812">Transmembrane</keyword>
<evidence type="ECO:0000256" key="1">
    <source>
        <dbReference type="SAM" id="MobiDB-lite"/>
    </source>
</evidence>
<dbReference type="Pfam" id="PF13399">
    <property type="entry name" value="LytR_C"/>
    <property type="match status" value="1"/>
</dbReference>
<feature type="domain" description="LytR/CpsA/Psr regulator C-terminal" evidence="3">
    <location>
        <begin position="106"/>
        <end position="191"/>
    </location>
</feature>
<evidence type="ECO:0000259" key="3">
    <source>
        <dbReference type="Pfam" id="PF13399"/>
    </source>
</evidence>
<reference evidence="4 5" key="1">
    <citation type="submission" date="2024-10" db="EMBL/GenBank/DDBJ databases">
        <authorList>
            <person name="Riesco R."/>
        </authorList>
    </citation>
    <scope>NUCLEOTIDE SEQUENCE [LARGE SCALE GENOMIC DNA]</scope>
    <source>
        <strain evidence="4 5">NCIMB 15449</strain>
    </source>
</reference>
<accession>A0ABW7JKU8</accession>
<feature type="region of interest" description="Disordered" evidence="1">
    <location>
        <begin position="52"/>
        <end position="98"/>
    </location>
</feature>
<dbReference type="RefSeq" id="WP_395113869.1">
    <property type="nucleotide sequence ID" value="NZ_JBIMSO010000039.1"/>
</dbReference>
<sequence>MSNSNPPSGGPPLRALAMVLISLAIVFGGLGALSLSNSGDDDAAADNTSVTTTAAVGNATPPAATTGSSATDTSSASSESSSDETTTSASSGTSTSRAAGSVDKAISVQVLNNSNVTGLAAKTATTLTGSGWTNVESANYSRTDVATTTVYYGKTSGEKEAAEEIAKELGVSAQPRFADIVGEPAGVIVIITS</sequence>
<gene>
    <name evidence="4" type="ORF">ACHIPZ_09190</name>
</gene>
<dbReference type="InterPro" id="IPR027381">
    <property type="entry name" value="LytR/CpsA/Psr_C"/>
</dbReference>